<dbReference type="GO" id="GO:0004674">
    <property type="term" value="F:protein serine/threonine kinase activity"/>
    <property type="evidence" value="ECO:0007669"/>
    <property type="project" value="UniProtKB-KW"/>
</dbReference>
<dbReference type="InterPro" id="IPR000719">
    <property type="entry name" value="Prot_kinase_dom"/>
</dbReference>
<keyword evidence="3" id="KW-0808">Transferase</keyword>
<feature type="region of interest" description="Disordered" evidence="1">
    <location>
        <begin position="44"/>
        <end position="64"/>
    </location>
</feature>
<comment type="caution">
    <text evidence="3">The sequence shown here is derived from an EMBL/GenBank/DDBJ whole genome shotgun (WGS) entry which is preliminary data.</text>
</comment>
<dbReference type="EMBL" id="JAADJG010000383">
    <property type="protein sequence ID" value="KAF4447662.1"/>
    <property type="molecule type" value="Genomic_DNA"/>
</dbReference>
<dbReference type="AlphaFoldDB" id="A0A8H4P459"/>
<evidence type="ECO:0000256" key="1">
    <source>
        <dbReference type="SAM" id="MobiDB-lite"/>
    </source>
</evidence>
<dbReference type="CDD" id="cd00180">
    <property type="entry name" value="PKc"/>
    <property type="match status" value="1"/>
</dbReference>
<dbReference type="InterPro" id="IPR011009">
    <property type="entry name" value="Kinase-like_dom_sf"/>
</dbReference>
<accession>A0A8H4P459</accession>
<evidence type="ECO:0000313" key="3">
    <source>
        <dbReference type="EMBL" id="KAF4447662.1"/>
    </source>
</evidence>
<dbReference type="Gene3D" id="1.10.510.10">
    <property type="entry name" value="Transferase(Phosphotransferase) domain 1"/>
    <property type="match status" value="1"/>
</dbReference>
<evidence type="ECO:0000313" key="4">
    <source>
        <dbReference type="Proteomes" id="UP000605986"/>
    </source>
</evidence>
<dbReference type="Pfam" id="PF00069">
    <property type="entry name" value="Pkinase"/>
    <property type="match status" value="1"/>
</dbReference>
<dbReference type="GO" id="GO:0005524">
    <property type="term" value="F:ATP binding"/>
    <property type="evidence" value="ECO:0007669"/>
    <property type="project" value="InterPro"/>
</dbReference>
<evidence type="ECO:0000259" key="2">
    <source>
        <dbReference type="PROSITE" id="PS50011"/>
    </source>
</evidence>
<reference evidence="3" key="1">
    <citation type="submission" date="2020-01" db="EMBL/GenBank/DDBJ databases">
        <title>Identification and distribution of gene clusters putatively required for synthesis of sphingolipid metabolism inhibitors in phylogenetically diverse species of the filamentous fungus Fusarium.</title>
        <authorList>
            <person name="Kim H.-S."/>
            <person name="Busman M."/>
            <person name="Brown D.W."/>
            <person name="Divon H."/>
            <person name="Uhlig S."/>
            <person name="Proctor R.H."/>
        </authorList>
    </citation>
    <scope>NUCLEOTIDE SEQUENCE</scope>
    <source>
        <strain evidence="3">NRRL 53441</strain>
    </source>
</reference>
<dbReference type="PANTHER" id="PTHR24359:SF1">
    <property type="entry name" value="INHIBITOR OF NUCLEAR FACTOR KAPPA-B KINASE EPSILON SUBUNIT HOMOLOG 1-RELATED"/>
    <property type="match status" value="1"/>
</dbReference>
<keyword evidence="3" id="KW-0723">Serine/threonine-protein kinase</keyword>
<dbReference type="PANTHER" id="PTHR24359">
    <property type="entry name" value="SERINE/THREONINE-PROTEIN KINASE SBK1"/>
    <property type="match status" value="1"/>
</dbReference>
<keyword evidence="4" id="KW-1185">Reference proteome</keyword>
<keyword evidence="3" id="KW-0418">Kinase</keyword>
<name>A0A8H4P459_9HYPO</name>
<feature type="domain" description="Protein kinase" evidence="2">
    <location>
        <begin position="279"/>
        <end position="631"/>
    </location>
</feature>
<feature type="compositionally biased region" description="Polar residues" evidence="1">
    <location>
        <begin position="731"/>
        <end position="741"/>
    </location>
</feature>
<dbReference type="SUPFAM" id="SSF56112">
    <property type="entry name" value="Protein kinase-like (PK-like)"/>
    <property type="match status" value="1"/>
</dbReference>
<organism evidence="3 4">
    <name type="scientific">Fusarium austroafricanum</name>
    <dbReference type="NCBI Taxonomy" id="2364996"/>
    <lineage>
        <taxon>Eukaryota</taxon>
        <taxon>Fungi</taxon>
        <taxon>Dikarya</taxon>
        <taxon>Ascomycota</taxon>
        <taxon>Pezizomycotina</taxon>
        <taxon>Sordariomycetes</taxon>
        <taxon>Hypocreomycetidae</taxon>
        <taxon>Hypocreales</taxon>
        <taxon>Nectriaceae</taxon>
        <taxon>Fusarium</taxon>
        <taxon>Fusarium concolor species complex</taxon>
    </lineage>
</organism>
<proteinExistence type="predicted"/>
<dbReference type="PROSITE" id="PS50011">
    <property type="entry name" value="PROTEIN_KINASE_DOM"/>
    <property type="match status" value="1"/>
</dbReference>
<feature type="region of interest" description="Disordered" evidence="1">
    <location>
        <begin position="730"/>
        <end position="749"/>
    </location>
</feature>
<feature type="compositionally biased region" description="Polar residues" evidence="1">
    <location>
        <begin position="54"/>
        <end position="64"/>
    </location>
</feature>
<dbReference type="OrthoDB" id="1046782at2759"/>
<gene>
    <name evidence="3" type="ORF">F53441_8808</name>
</gene>
<protein>
    <submittedName>
        <fullName evidence="3">Serine/threonine protein kinase</fullName>
    </submittedName>
</protein>
<sequence>MIVQQQPPGPTFQLDEPELATDAYLEPTWIPDWGKGPDADVRLKPGVKEPGAVSEQSQRESVTTFQSVSDMGHQKWIESLSKKGDSIYVLREPQMSQTEVNDEVDNVEHDTIWERLMDACVKPAMDPTGKQEFIPLGALLRVLSPGNVTKLLCQMLPQDVASNCLHEVYGWHGEPKRLKIMATLLLVERLDLLPAFIKANVVDSQLPLSVVRQGLRPILYDREEKEIESSHKWNWSYREADYFSMKQMHLCSLFCTIDEEGQLVDHFRLPADFPLPFRTPDKPEFRSGGFGQVTKICIEESHLWYRGRYRKPKYFAVKAIQHISKGHPSEADSLGRRVVIKKPADREHLHQLLFSFRRADFYYLVFEWADGDLTDLWKRMPGRYMPTIYEHICWFFRQCLGVVRSLESLHNQRSSYTATTFEELVHVILAGNHGRHSDIKPKNILWFGEYQGDKKDHLVIADLGLTQFNTTQSKSHALWADVKGYTQTYKAPESDTRGRIGTNYDIWSLGCVFLEHASVFLMRNYSCIKDFSDRRLQEEYDRSISGNYRSDTFYNVINSDESASADANVTSKTSQGEVKEAVKQMIEYLQSLQLCSDSMREFLNLIGKGMLVPDPSKRHDARRVLARLRKIRSQCDKDLEYACLSKQTPNERYLRNESDNQKHNVDARGANQSQILAGISGGQENPNTGLEISHVDTKVDTNVEGQTVAQFNNELGHEIYIDGSLIDDSSESVVSSPTNGPVTLDNEPFQEPNVPLGDIEELIKRLKSF</sequence>
<dbReference type="Proteomes" id="UP000605986">
    <property type="component" value="Unassembled WGS sequence"/>
</dbReference>
<dbReference type="SMART" id="SM00220">
    <property type="entry name" value="S_TKc"/>
    <property type="match status" value="1"/>
</dbReference>